<feature type="compositionally biased region" description="Acidic residues" evidence="1">
    <location>
        <begin position="65"/>
        <end position="78"/>
    </location>
</feature>
<feature type="compositionally biased region" description="Basic residues" evidence="1">
    <location>
        <begin position="84"/>
        <end position="100"/>
    </location>
</feature>
<name>A0A1Y1MU96_PHOPY</name>
<evidence type="ECO:0000313" key="2">
    <source>
        <dbReference type="EMBL" id="JAV89242.1"/>
    </source>
</evidence>
<dbReference type="AlphaFoldDB" id="A0A1Y1MU96"/>
<feature type="region of interest" description="Disordered" evidence="1">
    <location>
        <begin position="64"/>
        <end position="100"/>
    </location>
</feature>
<organism evidence="2">
    <name type="scientific">Photinus pyralis</name>
    <name type="common">Common eastern firefly</name>
    <name type="synonym">Lampyris pyralis</name>
    <dbReference type="NCBI Taxonomy" id="7054"/>
    <lineage>
        <taxon>Eukaryota</taxon>
        <taxon>Metazoa</taxon>
        <taxon>Ecdysozoa</taxon>
        <taxon>Arthropoda</taxon>
        <taxon>Hexapoda</taxon>
        <taxon>Insecta</taxon>
        <taxon>Pterygota</taxon>
        <taxon>Neoptera</taxon>
        <taxon>Endopterygota</taxon>
        <taxon>Coleoptera</taxon>
        <taxon>Polyphaga</taxon>
        <taxon>Elateriformia</taxon>
        <taxon>Elateroidea</taxon>
        <taxon>Lampyridae</taxon>
        <taxon>Lampyrinae</taxon>
        <taxon>Photinus</taxon>
    </lineage>
</organism>
<protein>
    <submittedName>
        <fullName evidence="2">Uncharacterized protein</fullName>
    </submittedName>
</protein>
<reference evidence="2" key="1">
    <citation type="journal article" date="2016" name="Sci. Rep.">
        <title>Molecular characterization of firefly nuptial gifts: a multi-omics approach sheds light on postcopulatory sexual selection.</title>
        <authorList>
            <person name="Al-Wathiqui N."/>
            <person name="Fallon T.R."/>
            <person name="South A."/>
            <person name="Weng J.K."/>
            <person name="Lewis S.M."/>
        </authorList>
    </citation>
    <scope>NUCLEOTIDE SEQUENCE</scope>
</reference>
<sequence length="100" mass="11445">MACKTQIQIEIYKNKISQGTICESINLDSSNLSDYVNVLRSVQKSVNMELTKIVEQDRIDHVPIDEEDIEGLEDDSDDEVTKCNSKRKLSSEKIKKKVKK</sequence>
<proteinExistence type="predicted"/>
<dbReference type="EMBL" id="GEZM01020605">
    <property type="protein sequence ID" value="JAV89242.1"/>
    <property type="molecule type" value="Transcribed_RNA"/>
</dbReference>
<evidence type="ECO:0000256" key="1">
    <source>
        <dbReference type="SAM" id="MobiDB-lite"/>
    </source>
</evidence>
<accession>A0A1Y1MU96</accession>